<feature type="region of interest" description="Disordered" evidence="1">
    <location>
        <begin position="27"/>
        <end position="105"/>
    </location>
</feature>
<dbReference type="EMBL" id="MRVG01000005">
    <property type="protein sequence ID" value="PMB68545.1"/>
    <property type="molecule type" value="Genomic_DNA"/>
</dbReference>
<accession>A0A2N6NMN5</accession>
<sequence>MFKSKRSLVALLCALVVLFLALAEAAPRNGNNGNSNSIGGNGKGNGGRGGNGGGKGGGGNGKGGNGNRNGNGNGNGNGRDNNGQQLTPQEKAAQEPDGISEANDGSTILDMTVNIRQLPIRFRVSAPADQFTQESGVPGGQAAPNTDGNMGINVLLHGDGGQSFFAYPNQGVKANLMGVAVLAPDKDLKWGSGDRNGVQRPNGAEHSAAVNELITDVLPQMVAFNQSNVFFTGVSGGSLTLSGFFMPAFMGNYPNAGVLLSCGALEPQVPFEPQAAAALANTRIHLQSTFNELDFLQPLIPQSLAAYEREARDQGLSNNQIGALQTVDNTPKGGHCAFDEKDFGTGVQLMADSFANIMLDGGNGRLGKAVKVLKPVVGNENPKFGKGSRK</sequence>
<evidence type="ECO:0008006" key="5">
    <source>
        <dbReference type="Google" id="ProtNLM"/>
    </source>
</evidence>
<dbReference type="Proteomes" id="UP000235728">
    <property type="component" value="Unassembled WGS sequence"/>
</dbReference>
<evidence type="ECO:0000256" key="1">
    <source>
        <dbReference type="SAM" id="MobiDB-lite"/>
    </source>
</evidence>
<protein>
    <recommendedName>
        <fullName evidence="5">Cyclin-like F-box</fullName>
    </recommendedName>
</protein>
<dbReference type="AlphaFoldDB" id="A0A2N6NMN5"/>
<evidence type="ECO:0000313" key="3">
    <source>
        <dbReference type="EMBL" id="PMB68545.1"/>
    </source>
</evidence>
<feature type="compositionally biased region" description="Gly residues" evidence="1">
    <location>
        <begin position="39"/>
        <end position="77"/>
    </location>
</feature>
<evidence type="ECO:0000256" key="2">
    <source>
        <dbReference type="SAM" id="SignalP"/>
    </source>
</evidence>
<feature type="signal peptide" evidence="2">
    <location>
        <begin position="1"/>
        <end position="25"/>
    </location>
</feature>
<gene>
    <name evidence="3" type="ORF">BM221_005124</name>
</gene>
<feature type="compositionally biased region" description="Low complexity" evidence="1">
    <location>
        <begin position="27"/>
        <end position="38"/>
    </location>
</feature>
<keyword evidence="2" id="KW-0732">Signal</keyword>
<feature type="chain" id="PRO_5014872724" description="Cyclin-like F-box" evidence="2">
    <location>
        <begin position="26"/>
        <end position="390"/>
    </location>
</feature>
<reference evidence="3 4" key="1">
    <citation type="journal article" date="2016" name="Appl. Microbiol. Biotechnol.">
        <title>Characterization of T-DNA insertion mutants with decreased virulence in the entomopathogenic fungus Beauveria bassiana JEF-007.</title>
        <authorList>
            <person name="Kim S."/>
            <person name="Lee S.J."/>
            <person name="Nai Y.S."/>
            <person name="Yu J.S."/>
            <person name="Lee M.R."/>
            <person name="Yang Y.T."/>
            <person name="Kim J.S."/>
        </authorList>
    </citation>
    <scope>NUCLEOTIDE SEQUENCE [LARGE SCALE GENOMIC DNA]</scope>
    <source>
        <strain evidence="3 4">JEF-007</strain>
    </source>
</reference>
<comment type="caution">
    <text evidence="3">The sequence shown here is derived from an EMBL/GenBank/DDBJ whole genome shotgun (WGS) entry which is preliminary data.</text>
</comment>
<dbReference type="OMA" id="FFDMPNQ"/>
<name>A0A2N6NMN5_BEABA</name>
<proteinExistence type="predicted"/>
<evidence type="ECO:0000313" key="4">
    <source>
        <dbReference type="Proteomes" id="UP000235728"/>
    </source>
</evidence>
<organism evidence="3 4">
    <name type="scientific">Beauveria bassiana</name>
    <name type="common">White muscardine disease fungus</name>
    <name type="synonym">Tritirachium shiotae</name>
    <dbReference type="NCBI Taxonomy" id="176275"/>
    <lineage>
        <taxon>Eukaryota</taxon>
        <taxon>Fungi</taxon>
        <taxon>Dikarya</taxon>
        <taxon>Ascomycota</taxon>
        <taxon>Pezizomycotina</taxon>
        <taxon>Sordariomycetes</taxon>
        <taxon>Hypocreomycetidae</taxon>
        <taxon>Hypocreales</taxon>
        <taxon>Cordycipitaceae</taxon>
        <taxon>Beauveria</taxon>
    </lineage>
</organism>